<name>A0A109L062_PSEFL</name>
<gene>
    <name evidence="2" type="ORF">PFL603g_01776</name>
</gene>
<proteinExistence type="predicted"/>
<evidence type="ECO:0000313" key="2">
    <source>
        <dbReference type="EMBL" id="KWV78619.1"/>
    </source>
</evidence>
<organism evidence="2 3">
    <name type="scientific">Pseudomonas fluorescens</name>
    <dbReference type="NCBI Taxonomy" id="294"/>
    <lineage>
        <taxon>Bacteria</taxon>
        <taxon>Pseudomonadati</taxon>
        <taxon>Pseudomonadota</taxon>
        <taxon>Gammaproteobacteria</taxon>
        <taxon>Pseudomonadales</taxon>
        <taxon>Pseudomonadaceae</taxon>
        <taxon>Pseudomonas</taxon>
    </lineage>
</organism>
<reference evidence="2 3" key="1">
    <citation type="submission" date="2015-05" db="EMBL/GenBank/DDBJ databases">
        <title>A genomic and transcriptomic approach to investigate the blue pigment phenotype in Pseudomonas fluorescens.</title>
        <authorList>
            <person name="Andreani N.A."/>
            <person name="Cardazzo B."/>
        </authorList>
    </citation>
    <scope>NUCLEOTIDE SEQUENCE [LARGE SCALE GENOMIC DNA]</scope>
    <source>
        <strain evidence="2 3">Ps_40</strain>
    </source>
</reference>
<feature type="compositionally biased region" description="Basic and acidic residues" evidence="1">
    <location>
        <begin position="1"/>
        <end position="11"/>
    </location>
</feature>
<protein>
    <submittedName>
        <fullName evidence="2">Uncharacterized protein</fullName>
    </submittedName>
</protein>
<evidence type="ECO:0000256" key="1">
    <source>
        <dbReference type="SAM" id="MobiDB-lite"/>
    </source>
</evidence>
<evidence type="ECO:0000313" key="3">
    <source>
        <dbReference type="Proteomes" id="UP000063434"/>
    </source>
</evidence>
<dbReference type="RefSeq" id="WP_060765892.1">
    <property type="nucleotide sequence ID" value="NZ_LCYC01000018.1"/>
</dbReference>
<feature type="region of interest" description="Disordered" evidence="1">
    <location>
        <begin position="1"/>
        <end position="57"/>
    </location>
</feature>
<dbReference type="PATRIC" id="fig|294.195.peg.1881"/>
<dbReference type="Proteomes" id="UP000063434">
    <property type="component" value="Unassembled WGS sequence"/>
</dbReference>
<sequence>MATKTPAKDKAAPSASVDDQGSVNDSQQDAALPVDPAVSTSAVEPTLHQADSVLPSTDDQGLVNELLHGDVVPETPAASALAPDSTLNQDDSALASLLSQEQGQNIAPGALLQPPLEEVVQLSRYNVTDVSSVLHNGKWYHAGDGISLGETEAVPLLQRLIIEPIQEFNQ</sequence>
<dbReference type="EMBL" id="LCYC01000018">
    <property type="protein sequence ID" value="KWV78619.1"/>
    <property type="molecule type" value="Genomic_DNA"/>
</dbReference>
<dbReference type="AlphaFoldDB" id="A0A109L062"/>
<comment type="caution">
    <text evidence="2">The sequence shown here is derived from an EMBL/GenBank/DDBJ whole genome shotgun (WGS) entry which is preliminary data.</text>
</comment>
<accession>A0A109L062</accession>